<dbReference type="AlphaFoldDB" id="A0A9P3UR84"/>
<gene>
    <name evidence="1" type="ORF">LshimejAT787_1801360</name>
</gene>
<proteinExistence type="predicted"/>
<sequence length="98" mass="10906">MRTSHSAVQLRKIRYGTGTSDSLLGSVRFSNFVLISTRRPIRFPLKPACRELLSSSQDTLKDPHNNSAANLRAFLAKPSLFESIQPMTDGIVQDSRSD</sequence>
<dbReference type="EMBL" id="BRPK01000018">
    <property type="protein sequence ID" value="GLB44799.1"/>
    <property type="molecule type" value="Genomic_DNA"/>
</dbReference>
<evidence type="ECO:0000313" key="1">
    <source>
        <dbReference type="EMBL" id="GLB44799.1"/>
    </source>
</evidence>
<organism evidence="1 2">
    <name type="scientific">Lyophyllum shimeji</name>
    <name type="common">Hon-shimeji</name>
    <name type="synonym">Tricholoma shimeji</name>
    <dbReference type="NCBI Taxonomy" id="47721"/>
    <lineage>
        <taxon>Eukaryota</taxon>
        <taxon>Fungi</taxon>
        <taxon>Dikarya</taxon>
        <taxon>Basidiomycota</taxon>
        <taxon>Agaricomycotina</taxon>
        <taxon>Agaricomycetes</taxon>
        <taxon>Agaricomycetidae</taxon>
        <taxon>Agaricales</taxon>
        <taxon>Tricholomatineae</taxon>
        <taxon>Lyophyllaceae</taxon>
        <taxon>Lyophyllum</taxon>
    </lineage>
</organism>
<reference evidence="1" key="1">
    <citation type="submission" date="2022-07" db="EMBL/GenBank/DDBJ databases">
        <title>The genome of Lyophyllum shimeji provides insight into the initial evolution of ectomycorrhizal fungal genome.</title>
        <authorList>
            <person name="Kobayashi Y."/>
            <person name="Shibata T."/>
            <person name="Hirakawa H."/>
            <person name="Shigenobu S."/>
            <person name="Nishiyama T."/>
            <person name="Yamada A."/>
            <person name="Hasebe M."/>
            <person name="Kawaguchi M."/>
        </authorList>
    </citation>
    <scope>NUCLEOTIDE SEQUENCE</scope>
    <source>
        <strain evidence="1">AT787</strain>
    </source>
</reference>
<dbReference type="Proteomes" id="UP001063166">
    <property type="component" value="Unassembled WGS sequence"/>
</dbReference>
<evidence type="ECO:0000313" key="2">
    <source>
        <dbReference type="Proteomes" id="UP001063166"/>
    </source>
</evidence>
<keyword evidence="2" id="KW-1185">Reference proteome</keyword>
<name>A0A9P3UR84_LYOSH</name>
<accession>A0A9P3UR84</accession>
<protein>
    <submittedName>
        <fullName evidence="1">Uncharacterized protein</fullName>
    </submittedName>
</protein>
<comment type="caution">
    <text evidence="1">The sequence shown here is derived from an EMBL/GenBank/DDBJ whole genome shotgun (WGS) entry which is preliminary data.</text>
</comment>